<keyword evidence="1" id="KW-1133">Transmembrane helix</keyword>
<protein>
    <submittedName>
        <fullName evidence="2">ABA4-like family protein</fullName>
    </submittedName>
</protein>
<proteinExistence type="predicted"/>
<name>A0ABT5BYT3_9BACT</name>
<accession>A0ABT5BYT3</accession>
<organism evidence="2 3">
    <name type="scientific">Sorangium atrum</name>
    <dbReference type="NCBI Taxonomy" id="2995308"/>
    <lineage>
        <taxon>Bacteria</taxon>
        <taxon>Pseudomonadati</taxon>
        <taxon>Myxococcota</taxon>
        <taxon>Polyangia</taxon>
        <taxon>Polyangiales</taxon>
        <taxon>Polyangiaceae</taxon>
        <taxon>Sorangium</taxon>
    </lineage>
</organism>
<feature type="transmembrane region" description="Helical" evidence="1">
    <location>
        <begin position="6"/>
        <end position="24"/>
    </location>
</feature>
<evidence type="ECO:0000313" key="2">
    <source>
        <dbReference type="EMBL" id="MDC0678903.1"/>
    </source>
</evidence>
<gene>
    <name evidence="2" type="ORF">POL72_14250</name>
</gene>
<feature type="transmembrane region" description="Helical" evidence="1">
    <location>
        <begin position="110"/>
        <end position="132"/>
    </location>
</feature>
<dbReference type="PANTHER" id="PTHR34543:SF1">
    <property type="entry name" value="PROTEIN ABA DEFICIENT 4, CHLOROPLASTIC"/>
    <property type="match status" value="1"/>
</dbReference>
<dbReference type="EMBL" id="JAQNDK010000001">
    <property type="protein sequence ID" value="MDC0678903.1"/>
    <property type="molecule type" value="Genomic_DNA"/>
</dbReference>
<keyword evidence="1" id="KW-0812">Transmembrane</keyword>
<evidence type="ECO:0000313" key="3">
    <source>
        <dbReference type="Proteomes" id="UP001217485"/>
    </source>
</evidence>
<dbReference type="Pfam" id="PF14108">
    <property type="entry name" value="ABA4-like"/>
    <property type="match status" value="1"/>
</dbReference>
<dbReference type="Proteomes" id="UP001217485">
    <property type="component" value="Unassembled WGS sequence"/>
</dbReference>
<reference evidence="2 3" key="1">
    <citation type="submission" date="2023-01" db="EMBL/GenBank/DDBJ databases">
        <title>Minimal conservation of predation-associated metabolite biosynthetic gene clusters underscores biosynthetic potential of Myxococcota including descriptions for ten novel species: Archangium lansinium sp. nov., Myxococcus landrumus sp. nov., Nannocystis bai.</title>
        <authorList>
            <person name="Ahearne A."/>
            <person name="Stevens C."/>
            <person name="Dowd S."/>
        </authorList>
    </citation>
    <scope>NUCLEOTIDE SEQUENCE [LARGE SCALE GENOMIC DNA]</scope>
    <source>
        <strain evidence="2 3">WIWO2</strain>
    </source>
</reference>
<sequence>MMDKVFGLSGLLVMPFWFLMIFLPRARWTRRIMESPLVVVAPALLYTALVLPVIGEVLPIVNQPSLAAVAPLLGSPAGATIGWVHFLTFDLFVGRWVYLDSRDRDISPWLMAPVLYLTLMLGPMGFSLYLAVRAIADRSARALDRTVAQRRVEEA</sequence>
<feature type="transmembrane region" description="Helical" evidence="1">
    <location>
        <begin position="36"/>
        <end position="61"/>
    </location>
</feature>
<keyword evidence="1" id="KW-0472">Membrane</keyword>
<dbReference type="RefSeq" id="WP_272095755.1">
    <property type="nucleotide sequence ID" value="NZ_JAQNDK010000001.1"/>
</dbReference>
<evidence type="ECO:0000256" key="1">
    <source>
        <dbReference type="SAM" id="Phobius"/>
    </source>
</evidence>
<dbReference type="PANTHER" id="PTHR34543">
    <property type="entry name" value="PROTEIN ABA DEFICIENT 4, CHLOROPLASTIC"/>
    <property type="match status" value="1"/>
</dbReference>
<dbReference type="InterPro" id="IPR025461">
    <property type="entry name" value="ABA4-like"/>
</dbReference>
<comment type="caution">
    <text evidence="2">The sequence shown here is derived from an EMBL/GenBank/DDBJ whole genome shotgun (WGS) entry which is preliminary data.</text>
</comment>
<keyword evidence="3" id="KW-1185">Reference proteome</keyword>